<dbReference type="SUPFAM" id="SSF69572">
    <property type="entry name" value="Activating enzymes of the ubiquitin-like proteins"/>
    <property type="match status" value="1"/>
</dbReference>
<dbReference type="EMBL" id="UINC01002138">
    <property type="protein sequence ID" value="SUZ93345.1"/>
    <property type="molecule type" value="Genomic_DNA"/>
</dbReference>
<name>A0A381RNA4_9ZZZZ</name>
<evidence type="ECO:0000313" key="2">
    <source>
        <dbReference type="EMBL" id="SUZ93345.1"/>
    </source>
</evidence>
<dbReference type="InterPro" id="IPR035985">
    <property type="entry name" value="Ubiquitin-activating_enz"/>
</dbReference>
<feature type="domain" description="THIF-type NAD/FAD binding fold" evidence="1">
    <location>
        <begin position="7"/>
        <end position="201"/>
    </location>
</feature>
<dbReference type="Gene3D" id="3.40.50.720">
    <property type="entry name" value="NAD(P)-binding Rossmann-like Domain"/>
    <property type="match status" value="1"/>
</dbReference>
<sequence>MQTNNTTLDDYEIAVIGAGGIGSNLIGLLVPALHRGGILESTSRITIRVYDSDVVSEENLAHQRFMPTDVGKHKVTAIAESMAPFTNDRLRLVAHPQDVRDPSHIEPTDLIVVAVDSATARLVVHSSGTPFLDLRCKGDGSIWFDWSVDPDFLTEKTPDQPAASCQYEGAIESGKIEFGFAWAAAVGATWVLSALRWLLGDEKAVTPVPRASSITFGDYGVLPLAEVNPEPQGCIEPKLHPPNLVDPCISTGDFDSKVSLEHIAGLAKDNRWRDIWNIADRMGCEVSVLIDADGKIYVDIGTSGEVTAAPPIDAKAPFELWIHTHPRDAYWSSTDRDTLACFTGLLHRAVVLGHDHYKQTVFSQSTDSALEADGPLSSWTSEQTLKYSKRGGPIS</sequence>
<dbReference type="Pfam" id="PF00899">
    <property type="entry name" value="ThiF"/>
    <property type="match status" value="1"/>
</dbReference>
<proteinExistence type="predicted"/>
<dbReference type="AlphaFoldDB" id="A0A381RNA4"/>
<evidence type="ECO:0000259" key="1">
    <source>
        <dbReference type="Pfam" id="PF00899"/>
    </source>
</evidence>
<gene>
    <name evidence="2" type="ORF">METZ01_LOCUS46199</name>
</gene>
<reference evidence="2" key="1">
    <citation type="submission" date="2018-05" db="EMBL/GenBank/DDBJ databases">
        <authorList>
            <person name="Lanie J.A."/>
            <person name="Ng W.-L."/>
            <person name="Kazmierczak K.M."/>
            <person name="Andrzejewski T.M."/>
            <person name="Davidsen T.M."/>
            <person name="Wayne K.J."/>
            <person name="Tettelin H."/>
            <person name="Glass J.I."/>
            <person name="Rusch D."/>
            <person name="Podicherti R."/>
            <person name="Tsui H.-C.T."/>
            <person name="Winkler M.E."/>
        </authorList>
    </citation>
    <scope>NUCLEOTIDE SEQUENCE</scope>
</reference>
<dbReference type="GO" id="GO:0008641">
    <property type="term" value="F:ubiquitin-like modifier activating enzyme activity"/>
    <property type="evidence" value="ECO:0007669"/>
    <property type="project" value="InterPro"/>
</dbReference>
<dbReference type="InterPro" id="IPR000594">
    <property type="entry name" value="ThiF_NAD_FAD-bd"/>
</dbReference>
<organism evidence="2">
    <name type="scientific">marine metagenome</name>
    <dbReference type="NCBI Taxonomy" id="408172"/>
    <lineage>
        <taxon>unclassified sequences</taxon>
        <taxon>metagenomes</taxon>
        <taxon>ecological metagenomes</taxon>
    </lineage>
</organism>
<protein>
    <recommendedName>
        <fullName evidence="1">THIF-type NAD/FAD binding fold domain-containing protein</fullName>
    </recommendedName>
</protein>
<accession>A0A381RNA4</accession>